<dbReference type="AlphaFoldDB" id="A0A9N9TL34"/>
<keyword evidence="5" id="KW-1185">Reference proteome</keyword>
<accession>A0A9N9TL34</accession>
<evidence type="ECO:0000313" key="4">
    <source>
        <dbReference type="EMBL" id="CAG9857900.1"/>
    </source>
</evidence>
<feature type="chain" id="PRO_5040248671" evidence="3">
    <location>
        <begin position="18"/>
        <end position="344"/>
    </location>
</feature>
<evidence type="ECO:0000256" key="3">
    <source>
        <dbReference type="SAM" id="SignalP"/>
    </source>
</evidence>
<dbReference type="PANTHER" id="PTHR10858">
    <property type="entry name" value="DEOXYRIBONUCLEASE II"/>
    <property type="match status" value="1"/>
</dbReference>
<dbReference type="InterPro" id="IPR004947">
    <property type="entry name" value="DNase_II"/>
</dbReference>
<evidence type="ECO:0000256" key="1">
    <source>
        <dbReference type="ARBA" id="ARBA00007527"/>
    </source>
</evidence>
<evidence type="ECO:0000256" key="2">
    <source>
        <dbReference type="ARBA" id="ARBA00022801"/>
    </source>
</evidence>
<dbReference type="CDD" id="cd09120">
    <property type="entry name" value="PLDc_DNaseII_1"/>
    <property type="match status" value="1"/>
</dbReference>
<proteinExistence type="inferred from homology"/>
<dbReference type="PANTHER" id="PTHR10858:SF23">
    <property type="entry name" value="DEOXYRIBONUCLEASE II"/>
    <property type="match status" value="1"/>
</dbReference>
<evidence type="ECO:0000313" key="5">
    <source>
        <dbReference type="Proteomes" id="UP001153712"/>
    </source>
</evidence>
<dbReference type="OrthoDB" id="10261598at2759"/>
<gene>
    <name evidence="4" type="ORF">PHYEVI_LOCUS4298</name>
</gene>
<dbReference type="Proteomes" id="UP001153712">
    <property type="component" value="Chromosome 15"/>
</dbReference>
<sequence length="344" mass="38571">MFIITFKLLLFASFSEALQCKDDNNNNVDWYMVYKIPSQSHSNNQLIKDGVAHIFLTSSDPMWKFSNKSIGDRKSIIGNTLRDLYENPADSSYLFYNDEFPDRKIEGKGHTKGVAATDKNGGYWLVHSVPLFPNSTENYFYPSTGTRYGQTFLCISMDLQNVNKVGLQLQYNQPAIYAKRILQDVADLAGHLAEAASGTTITSPPWYHLASIKSISNVEFLSFAKSERFNKELYVDLVAPGLQTDLNVETWPNGKGKLASNCTLPFKVKNVRSVRLEVAGVSFLSTHDHSKWAVSSGDGGKFWICIGDINREEHQLRRGGGTVCLDDSKIAGYWQKFVDSVENC</sequence>
<reference evidence="4" key="1">
    <citation type="submission" date="2022-01" db="EMBL/GenBank/DDBJ databases">
        <authorList>
            <person name="King R."/>
        </authorList>
    </citation>
    <scope>NUCLEOTIDE SEQUENCE</scope>
</reference>
<name>A0A9N9TL34_PHYSR</name>
<organism evidence="4 5">
    <name type="scientific">Phyllotreta striolata</name>
    <name type="common">Striped flea beetle</name>
    <name type="synonym">Crioceris striolata</name>
    <dbReference type="NCBI Taxonomy" id="444603"/>
    <lineage>
        <taxon>Eukaryota</taxon>
        <taxon>Metazoa</taxon>
        <taxon>Ecdysozoa</taxon>
        <taxon>Arthropoda</taxon>
        <taxon>Hexapoda</taxon>
        <taxon>Insecta</taxon>
        <taxon>Pterygota</taxon>
        <taxon>Neoptera</taxon>
        <taxon>Endopterygota</taxon>
        <taxon>Coleoptera</taxon>
        <taxon>Polyphaga</taxon>
        <taxon>Cucujiformia</taxon>
        <taxon>Chrysomeloidea</taxon>
        <taxon>Chrysomelidae</taxon>
        <taxon>Galerucinae</taxon>
        <taxon>Alticini</taxon>
        <taxon>Phyllotreta</taxon>
    </lineage>
</organism>
<dbReference type="Pfam" id="PF03265">
    <property type="entry name" value="DNase_II"/>
    <property type="match status" value="1"/>
</dbReference>
<keyword evidence="2" id="KW-0378">Hydrolase</keyword>
<protein>
    <submittedName>
        <fullName evidence="4">Uncharacterized protein</fullName>
    </submittedName>
</protein>
<dbReference type="GO" id="GO:0006309">
    <property type="term" value="P:apoptotic DNA fragmentation"/>
    <property type="evidence" value="ECO:0007669"/>
    <property type="project" value="TreeGrafter"/>
</dbReference>
<dbReference type="EMBL" id="OU900108">
    <property type="protein sequence ID" value="CAG9857900.1"/>
    <property type="molecule type" value="Genomic_DNA"/>
</dbReference>
<comment type="similarity">
    <text evidence="1">Belongs to the DNase II family.</text>
</comment>
<feature type="signal peptide" evidence="3">
    <location>
        <begin position="1"/>
        <end position="17"/>
    </location>
</feature>
<dbReference type="CDD" id="cd09121">
    <property type="entry name" value="PLDc_DNaseII_2"/>
    <property type="match status" value="1"/>
</dbReference>
<dbReference type="GO" id="GO:0004531">
    <property type="term" value="F:deoxyribonuclease II activity"/>
    <property type="evidence" value="ECO:0007669"/>
    <property type="project" value="InterPro"/>
</dbReference>
<keyword evidence="3" id="KW-0732">Signal</keyword>